<sequence length="318" mass="35624">MDQDDAGRVLMAVGHLSMHWDPGNAELAALKPDISNVQSRPSQRHLNQPSKNKSILVYENVAHCSGSALGDGHTLVANTRGSDNSLPLLPQWLQAKLGDTKVGMEHPANSHHSEPASSLKGSGSGKNFHEVEKRKDIYKFLHDSETGYKDHWRDEERETKSAIHRDHRRERWPDNSMWHSGERRNSSRWSDSGNREISFDQRREGKWNTCWGPNDKELQSSKDDDGPHQRIVSRLSGHGRNMVKEGEMHSRSWRSNSSMISGKAQPSYQNPFTPQQIHIPGYGHGNGENGLPLSPSGMATLTPTMLLYQSHALALLGL</sequence>
<protein>
    <submittedName>
        <fullName evidence="2">Uncharacterized protein</fullName>
    </submittedName>
</protein>
<organism evidence="2 3">
    <name type="scientific">Platanthera guangdongensis</name>
    <dbReference type="NCBI Taxonomy" id="2320717"/>
    <lineage>
        <taxon>Eukaryota</taxon>
        <taxon>Viridiplantae</taxon>
        <taxon>Streptophyta</taxon>
        <taxon>Embryophyta</taxon>
        <taxon>Tracheophyta</taxon>
        <taxon>Spermatophyta</taxon>
        <taxon>Magnoliopsida</taxon>
        <taxon>Liliopsida</taxon>
        <taxon>Asparagales</taxon>
        <taxon>Orchidaceae</taxon>
        <taxon>Orchidoideae</taxon>
        <taxon>Orchideae</taxon>
        <taxon>Orchidinae</taxon>
        <taxon>Platanthera</taxon>
    </lineage>
</organism>
<gene>
    <name evidence="2" type="ORF">KSP40_PGU012833</name>
</gene>
<dbReference type="Proteomes" id="UP001412067">
    <property type="component" value="Unassembled WGS sequence"/>
</dbReference>
<evidence type="ECO:0000313" key="3">
    <source>
        <dbReference type="Proteomes" id="UP001412067"/>
    </source>
</evidence>
<keyword evidence="3" id="KW-1185">Reference proteome</keyword>
<name>A0ABR2MU89_9ASPA</name>
<dbReference type="EMBL" id="JBBWWR010000004">
    <property type="protein sequence ID" value="KAK8967755.1"/>
    <property type="molecule type" value="Genomic_DNA"/>
</dbReference>
<feature type="region of interest" description="Disordered" evidence="1">
    <location>
        <begin position="104"/>
        <end position="127"/>
    </location>
</feature>
<dbReference type="PANTHER" id="PTHR47471:SF1">
    <property type="entry name" value="PROTEIN ESSENTIAL FOR POTEXVIRUS ACCUMULATION 1"/>
    <property type="match status" value="1"/>
</dbReference>
<dbReference type="PANTHER" id="PTHR47471">
    <property type="entry name" value="GYF DOMAIN-CONTAINING PROTEIN"/>
    <property type="match status" value="1"/>
</dbReference>
<feature type="compositionally biased region" description="Basic and acidic residues" evidence="1">
    <location>
        <begin position="193"/>
        <end position="206"/>
    </location>
</feature>
<evidence type="ECO:0000313" key="2">
    <source>
        <dbReference type="EMBL" id="KAK8967755.1"/>
    </source>
</evidence>
<evidence type="ECO:0000256" key="1">
    <source>
        <dbReference type="SAM" id="MobiDB-lite"/>
    </source>
</evidence>
<feature type="compositionally biased region" description="Basic and acidic residues" evidence="1">
    <location>
        <begin position="214"/>
        <end position="228"/>
    </location>
</feature>
<proteinExistence type="predicted"/>
<feature type="region of interest" description="Disordered" evidence="1">
    <location>
        <begin position="245"/>
        <end position="268"/>
    </location>
</feature>
<accession>A0ABR2MU89</accession>
<comment type="caution">
    <text evidence="2">The sequence shown here is derived from an EMBL/GenBank/DDBJ whole genome shotgun (WGS) entry which is preliminary data.</text>
</comment>
<feature type="region of interest" description="Disordered" evidence="1">
    <location>
        <begin position="172"/>
        <end position="228"/>
    </location>
</feature>
<reference evidence="2 3" key="1">
    <citation type="journal article" date="2022" name="Nat. Plants">
        <title>Genomes of leafy and leafless Platanthera orchids illuminate the evolution of mycoheterotrophy.</title>
        <authorList>
            <person name="Li M.H."/>
            <person name="Liu K.W."/>
            <person name="Li Z."/>
            <person name="Lu H.C."/>
            <person name="Ye Q.L."/>
            <person name="Zhang D."/>
            <person name="Wang J.Y."/>
            <person name="Li Y.F."/>
            <person name="Zhong Z.M."/>
            <person name="Liu X."/>
            <person name="Yu X."/>
            <person name="Liu D.K."/>
            <person name="Tu X.D."/>
            <person name="Liu B."/>
            <person name="Hao Y."/>
            <person name="Liao X.Y."/>
            <person name="Jiang Y.T."/>
            <person name="Sun W.H."/>
            <person name="Chen J."/>
            <person name="Chen Y.Q."/>
            <person name="Ai Y."/>
            <person name="Zhai J.W."/>
            <person name="Wu S.S."/>
            <person name="Zhou Z."/>
            <person name="Hsiao Y.Y."/>
            <person name="Wu W.L."/>
            <person name="Chen Y.Y."/>
            <person name="Lin Y.F."/>
            <person name="Hsu J.L."/>
            <person name="Li C.Y."/>
            <person name="Wang Z.W."/>
            <person name="Zhao X."/>
            <person name="Zhong W.Y."/>
            <person name="Ma X.K."/>
            <person name="Ma L."/>
            <person name="Huang J."/>
            <person name="Chen G.Z."/>
            <person name="Huang M.Z."/>
            <person name="Huang L."/>
            <person name="Peng D.H."/>
            <person name="Luo Y.B."/>
            <person name="Zou S.Q."/>
            <person name="Chen S.P."/>
            <person name="Lan S."/>
            <person name="Tsai W.C."/>
            <person name="Van de Peer Y."/>
            <person name="Liu Z.J."/>
        </authorList>
    </citation>
    <scope>NUCLEOTIDE SEQUENCE [LARGE SCALE GENOMIC DNA]</scope>
    <source>
        <strain evidence="2">Lor288</strain>
    </source>
</reference>